<dbReference type="Gene3D" id="3.30.420.40">
    <property type="match status" value="2"/>
</dbReference>
<dbReference type="FunFam" id="2.60.34.10:FF:000013">
    <property type="entry name" value="Heat shock 70 kDa protein 14"/>
    <property type="match status" value="1"/>
</dbReference>
<dbReference type="FunFam" id="3.30.420.40:FF:000433">
    <property type="entry name" value="Heat shock protein family A (Hsp70) member 14"/>
    <property type="match status" value="1"/>
</dbReference>
<dbReference type="InterPro" id="IPR044822">
    <property type="entry name" value="Myb_DNA-bind_4"/>
</dbReference>
<evidence type="ECO:0000256" key="2">
    <source>
        <dbReference type="ARBA" id="ARBA00007381"/>
    </source>
</evidence>
<dbReference type="Gene3D" id="2.60.34.10">
    <property type="entry name" value="Substrate Binding Domain Of DNAk, Chain A, domain 1"/>
    <property type="match status" value="1"/>
</dbReference>
<evidence type="ECO:0000313" key="13">
    <source>
        <dbReference type="RefSeq" id="XP_023557639.1"/>
    </source>
</evidence>
<comment type="subcellular location">
    <subcellularLocation>
        <location evidence="1">Cytoplasm</location>
        <location evidence="1">Cytosol</location>
    </subcellularLocation>
</comment>
<keyword evidence="5" id="KW-0963">Cytoplasm</keyword>
<dbReference type="Gene3D" id="3.30.30.30">
    <property type="match status" value="1"/>
</dbReference>
<keyword evidence="8" id="KW-0143">Chaperone</keyword>
<keyword evidence="13" id="KW-0346">Stress response</keyword>
<evidence type="ECO:0000256" key="6">
    <source>
        <dbReference type="ARBA" id="ARBA00022741"/>
    </source>
</evidence>
<dbReference type="InterPro" id="IPR042049">
    <property type="entry name" value="HSPA14_NBD"/>
</dbReference>
<gene>
    <name evidence="13" type="primary">Hspa14</name>
</gene>
<dbReference type="PANTHER" id="PTHR19375">
    <property type="entry name" value="HEAT SHOCK PROTEIN 70KDA"/>
    <property type="match status" value="1"/>
</dbReference>
<dbReference type="Gene3D" id="1.10.10.60">
    <property type="entry name" value="Homeodomain-like"/>
    <property type="match status" value="1"/>
</dbReference>
<dbReference type="Gene3D" id="3.90.640.10">
    <property type="entry name" value="Actin, Chain A, domain 4"/>
    <property type="match status" value="1"/>
</dbReference>
<keyword evidence="12" id="KW-1185">Reference proteome</keyword>
<dbReference type="GO" id="GO:0140662">
    <property type="term" value="F:ATP-dependent protein folding chaperone"/>
    <property type="evidence" value="ECO:0007669"/>
    <property type="project" value="InterPro"/>
</dbReference>
<dbReference type="CTD" id="51182"/>
<dbReference type="AlphaFoldDB" id="A0A6P6DC08"/>
<protein>
    <recommendedName>
        <fullName evidence="4">Heat shock 70 kDa protein 14</fullName>
    </recommendedName>
</protein>
<dbReference type="GO" id="GO:0005524">
    <property type="term" value="F:ATP binding"/>
    <property type="evidence" value="ECO:0007669"/>
    <property type="project" value="UniProtKB-KW"/>
</dbReference>
<evidence type="ECO:0000313" key="12">
    <source>
        <dbReference type="Proteomes" id="UP000515203"/>
    </source>
</evidence>
<comment type="subunit">
    <text evidence="3">Component of ribosome-associated complex (RAC), a heterodimer composed of Hsp70/DnaK-type chaperone HSPA14 and Hsp40/DnaJ-type chaperone DNAJC2.</text>
</comment>
<dbReference type="FunCoup" id="A0A6P6DC08">
    <property type="interactions" value="3327"/>
</dbReference>
<dbReference type="Proteomes" id="UP000515203">
    <property type="component" value="Unplaced"/>
</dbReference>
<dbReference type="PROSITE" id="PS01036">
    <property type="entry name" value="HSP70_3"/>
    <property type="match status" value="1"/>
</dbReference>
<comment type="similarity">
    <text evidence="2 10">Belongs to the heat shock protein 70 family.</text>
</comment>
<accession>A0A6P6DC08</accession>
<dbReference type="InterPro" id="IPR043129">
    <property type="entry name" value="ATPase_NBD"/>
</dbReference>
<comment type="function">
    <text evidence="9">Component of the ribosome-associated complex (RAC), a complex involved in folding or maintaining nascent polypeptides in a folding-competent state. In the RAC complex, binds to the nascent polypeptide chain, while DNAJC2 stimulates its ATPase activity.</text>
</comment>
<evidence type="ECO:0000259" key="11">
    <source>
        <dbReference type="Pfam" id="PF13837"/>
    </source>
</evidence>
<dbReference type="GeneID" id="101563326"/>
<organism evidence="12 13">
    <name type="scientific">Octodon degus</name>
    <name type="common">Degu</name>
    <name type="synonym">Sciurus degus</name>
    <dbReference type="NCBI Taxonomy" id="10160"/>
    <lineage>
        <taxon>Eukaryota</taxon>
        <taxon>Metazoa</taxon>
        <taxon>Chordata</taxon>
        <taxon>Craniata</taxon>
        <taxon>Vertebrata</taxon>
        <taxon>Euteleostomi</taxon>
        <taxon>Mammalia</taxon>
        <taxon>Eutheria</taxon>
        <taxon>Euarchontoglires</taxon>
        <taxon>Glires</taxon>
        <taxon>Rodentia</taxon>
        <taxon>Hystricomorpha</taxon>
        <taxon>Octodontidae</taxon>
        <taxon>Octodon</taxon>
    </lineage>
</organism>
<evidence type="ECO:0000256" key="3">
    <source>
        <dbReference type="ARBA" id="ARBA00011347"/>
    </source>
</evidence>
<dbReference type="Pfam" id="PF13837">
    <property type="entry name" value="Myb_DNA-bind_4"/>
    <property type="match status" value="1"/>
</dbReference>
<evidence type="ECO:0000256" key="9">
    <source>
        <dbReference type="ARBA" id="ARBA00024825"/>
    </source>
</evidence>
<dbReference type="InterPro" id="IPR029047">
    <property type="entry name" value="HSP70_peptide-bd_sf"/>
</dbReference>
<dbReference type="FunFam" id="3.90.640.10:FF:000010">
    <property type="entry name" value="heat shock 70 kDa protein 14"/>
    <property type="match status" value="1"/>
</dbReference>
<name>A0A6P6DC08_OCTDE</name>
<keyword evidence="6 10" id="KW-0547">Nucleotide-binding</keyword>
<keyword evidence="7 10" id="KW-0067">ATP-binding</keyword>
<dbReference type="InterPro" id="IPR013126">
    <property type="entry name" value="Hsp_70_fam"/>
</dbReference>
<dbReference type="SUPFAM" id="SSF53067">
    <property type="entry name" value="Actin-like ATPase domain"/>
    <property type="match status" value="2"/>
</dbReference>
<sequence length="632" mass="69367">MATANSSAGIRWSRQETRTLLSILGEAEYIQRLQTVHHNADVYQAVSKRMQQEGFRRTERQCRSKFKVLKALYLKAYVAHATSMGDPPHCPFYDTLDQLLRNQIVTDPDNLMEAAAWAKHCDQNLVASGTPGEEGTSILKAKRTQAADRQPVLKTVKESDDDCQLRISDRIRETSDLEDSWDESSGAATFISFSVDSSDDPQVQKYIMESKCLVIEKNGKLRYEIDTGEEKKIVNPEDVARLIFSKMKETAHSVLGSDANDVVITVPFDFGEKQKKALGEAAGAAGFHVLRLIHEPSAALLAYGIGQDCPTGKSNVLVFKLGGTSLSLSIMEVNSGMYRVLSTNTDDNIGGAHFTAALAQYLASEFQRSFRHDVRGNARAMMKLMNSAEVAKHSLSTLGSANCFLDSLYEGQDFDCNVSRARFELLCSSLFNKCIDAIRDLLGKSGFTADDINKVVLCGGSSRIPKLQQLIKDLFPAVELLNSIPPDEVIPIGAATEAGILIGKQNEPVEDSLMIECSARDILVKRVDESGASRFTVLFPSGTPLPARRQHTLQAPGSMSSVCLELYESEGENSAKEETKFAQVVLQDLDKKEDGLRDILAVLTMKRDGSLHVTCTDQETGKCEAITIEVAS</sequence>
<evidence type="ECO:0000256" key="10">
    <source>
        <dbReference type="RuleBase" id="RU003322"/>
    </source>
</evidence>
<dbReference type="FunFam" id="1.10.10.60:FF:000032">
    <property type="entry name" value="Zinc finger and SCAN domain-containing 20"/>
    <property type="match status" value="1"/>
</dbReference>
<evidence type="ECO:0000256" key="7">
    <source>
        <dbReference type="ARBA" id="ARBA00022840"/>
    </source>
</evidence>
<dbReference type="InParanoid" id="A0A6P6DC08"/>
<feature type="domain" description="Myb/SANT-like DNA-binding" evidence="11">
    <location>
        <begin position="11"/>
        <end position="99"/>
    </location>
</feature>
<dbReference type="CDD" id="cd10238">
    <property type="entry name" value="ASKHA_NBD_HSP70_HSPA14"/>
    <property type="match status" value="1"/>
</dbReference>
<dbReference type="Pfam" id="PF00012">
    <property type="entry name" value="HSP70"/>
    <property type="match status" value="1"/>
</dbReference>
<dbReference type="GO" id="GO:0005829">
    <property type="term" value="C:cytosol"/>
    <property type="evidence" value="ECO:0007669"/>
    <property type="project" value="UniProtKB-SubCell"/>
</dbReference>
<evidence type="ECO:0000256" key="1">
    <source>
        <dbReference type="ARBA" id="ARBA00004514"/>
    </source>
</evidence>
<evidence type="ECO:0000256" key="4">
    <source>
        <dbReference type="ARBA" id="ARBA00018766"/>
    </source>
</evidence>
<dbReference type="SUPFAM" id="SSF100920">
    <property type="entry name" value="Heat shock protein 70kD (HSP70), peptide-binding domain"/>
    <property type="match status" value="1"/>
</dbReference>
<dbReference type="OrthoDB" id="29851at2759"/>
<reference evidence="13" key="1">
    <citation type="submission" date="2025-08" db="UniProtKB">
        <authorList>
            <consortium name="RefSeq"/>
        </authorList>
    </citation>
    <scope>IDENTIFICATION</scope>
</reference>
<dbReference type="RefSeq" id="XP_023557639.1">
    <property type="nucleotide sequence ID" value="XM_023701871.1"/>
</dbReference>
<dbReference type="InterPro" id="IPR018181">
    <property type="entry name" value="Heat_shock_70_CS"/>
</dbReference>
<evidence type="ECO:0000256" key="8">
    <source>
        <dbReference type="ARBA" id="ARBA00023186"/>
    </source>
</evidence>
<proteinExistence type="inferred from homology"/>
<evidence type="ECO:0000256" key="5">
    <source>
        <dbReference type="ARBA" id="ARBA00022490"/>
    </source>
</evidence>